<proteinExistence type="predicted"/>
<protein>
    <submittedName>
        <fullName evidence="1">Uncharacterized protein</fullName>
    </submittedName>
</protein>
<evidence type="ECO:0000313" key="2">
    <source>
        <dbReference type="Proteomes" id="UP000019149"/>
    </source>
</evidence>
<dbReference type="KEGG" id="egl:EGR_01996"/>
<dbReference type="GeneID" id="36337711"/>
<dbReference type="Proteomes" id="UP000019149">
    <property type="component" value="Unassembled WGS sequence"/>
</dbReference>
<comment type="caution">
    <text evidence="1">The sequence shown here is derived from an EMBL/GenBank/DDBJ whole genome shotgun (WGS) entry which is preliminary data.</text>
</comment>
<dbReference type="EMBL" id="APAU02000008">
    <property type="protein sequence ID" value="EUB63192.1"/>
    <property type="molecule type" value="Genomic_DNA"/>
</dbReference>
<accession>W6UXC3</accession>
<sequence>MAELNYSTYFKEQYGKTGVQMWNFWHFSSKEPKFFKLPSFYSTKFKIILNVEVDILNNVFTGKAHSALILKASVSSEMNINATFLSIKTQVDLLHKEAQICGLVNDKAQYHLF</sequence>
<evidence type="ECO:0000313" key="1">
    <source>
        <dbReference type="EMBL" id="EUB63192.1"/>
    </source>
</evidence>
<dbReference type="CTD" id="36337711"/>
<reference evidence="1 2" key="1">
    <citation type="journal article" date="2013" name="Nat. Genet.">
        <title>The genome of the hydatid tapeworm Echinococcus granulosus.</title>
        <authorList>
            <person name="Zheng H."/>
            <person name="Zhang W."/>
            <person name="Zhang L."/>
            <person name="Zhang Z."/>
            <person name="Li J."/>
            <person name="Lu G."/>
            <person name="Zhu Y."/>
            <person name="Wang Y."/>
            <person name="Huang Y."/>
            <person name="Liu J."/>
            <person name="Kang H."/>
            <person name="Chen J."/>
            <person name="Wang L."/>
            <person name="Chen A."/>
            <person name="Yu S."/>
            <person name="Gao Z."/>
            <person name="Jin L."/>
            <person name="Gu W."/>
            <person name="Wang Z."/>
            <person name="Zhao L."/>
            <person name="Shi B."/>
            <person name="Wen H."/>
            <person name="Lin R."/>
            <person name="Jones M.K."/>
            <person name="Brejova B."/>
            <person name="Vinar T."/>
            <person name="Zhao G."/>
            <person name="McManus D.P."/>
            <person name="Chen Z."/>
            <person name="Zhou Y."/>
            <person name="Wang S."/>
        </authorList>
    </citation>
    <scope>NUCLEOTIDE SEQUENCE [LARGE SCALE GENOMIC DNA]</scope>
</reference>
<dbReference type="AlphaFoldDB" id="W6UXC3"/>
<name>W6UXC3_ECHGR</name>
<organism evidence="1 2">
    <name type="scientific">Echinococcus granulosus</name>
    <name type="common">Hydatid tapeworm</name>
    <dbReference type="NCBI Taxonomy" id="6210"/>
    <lineage>
        <taxon>Eukaryota</taxon>
        <taxon>Metazoa</taxon>
        <taxon>Spiralia</taxon>
        <taxon>Lophotrochozoa</taxon>
        <taxon>Platyhelminthes</taxon>
        <taxon>Cestoda</taxon>
        <taxon>Eucestoda</taxon>
        <taxon>Cyclophyllidea</taxon>
        <taxon>Taeniidae</taxon>
        <taxon>Echinococcus</taxon>
        <taxon>Echinococcus granulosus group</taxon>
    </lineage>
</organism>
<dbReference type="RefSeq" id="XP_024354388.1">
    <property type="nucleotide sequence ID" value="XM_024491245.1"/>
</dbReference>
<gene>
    <name evidence="1" type="ORF">EGR_01996</name>
</gene>
<keyword evidence="2" id="KW-1185">Reference proteome</keyword>